<dbReference type="SUPFAM" id="SSF55874">
    <property type="entry name" value="ATPase domain of HSP90 chaperone/DNA topoisomerase II/histidine kinase"/>
    <property type="match status" value="1"/>
</dbReference>
<reference evidence="3 4" key="1">
    <citation type="submission" date="2018-03" db="EMBL/GenBank/DDBJ databases">
        <title>Genomic Encyclopedia of Archaeal and Bacterial Type Strains, Phase II (KMG-II): from individual species to whole genera.</title>
        <authorList>
            <person name="Goeker M."/>
        </authorList>
    </citation>
    <scope>NUCLEOTIDE SEQUENCE [LARGE SCALE GENOMIC DNA]</scope>
    <source>
        <strain evidence="3 4">DSM 27267</strain>
    </source>
</reference>
<feature type="transmembrane region" description="Helical" evidence="1">
    <location>
        <begin position="53"/>
        <end position="74"/>
    </location>
</feature>
<organism evidence="3 4">
    <name type="scientific">Prolixibacter denitrificans</name>
    <dbReference type="NCBI Taxonomy" id="1541063"/>
    <lineage>
        <taxon>Bacteria</taxon>
        <taxon>Pseudomonadati</taxon>
        <taxon>Bacteroidota</taxon>
        <taxon>Bacteroidia</taxon>
        <taxon>Marinilabiliales</taxon>
        <taxon>Prolixibacteraceae</taxon>
        <taxon>Prolixibacter</taxon>
    </lineage>
</organism>
<dbReference type="PANTHER" id="PTHR34220">
    <property type="entry name" value="SENSOR HISTIDINE KINASE YPDA"/>
    <property type="match status" value="1"/>
</dbReference>
<feature type="transmembrane region" description="Helical" evidence="1">
    <location>
        <begin position="83"/>
        <end position="104"/>
    </location>
</feature>
<evidence type="ECO:0000313" key="4">
    <source>
        <dbReference type="Proteomes" id="UP000240621"/>
    </source>
</evidence>
<dbReference type="GO" id="GO:0000155">
    <property type="term" value="F:phosphorelay sensor kinase activity"/>
    <property type="evidence" value="ECO:0007669"/>
    <property type="project" value="InterPro"/>
</dbReference>
<feature type="domain" description="Signal transduction histidine kinase internal region" evidence="2">
    <location>
        <begin position="167"/>
        <end position="245"/>
    </location>
</feature>
<dbReference type="InterPro" id="IPR036890">
    <property type="entry name" value="HATPase_C_sf"/>
</dbReference>
<evidence type="ECO:0000259" key="2">
    <source>
        <dbReference type="Pfam" id="PF06580"/>
    </source>
</evidence>
<keyword evidence="1" id="KW-0472">Membrane</keyword>
<proteinExistence type="predicted"/>
<dbReference type="Proteomes" id="UP000240621">
    <property type="component" value="Unassembled WGS sequence"/>
</dbReference>
<keyword evidence="1" id="KW-1133">Transmembrane helix</keyword>
<feature type="transmembrane region" description="Helical" evidence="1">
    <location>
        <begin position="23"/>
        <end position="41"/>
    </location>
</feature>
<evidence type="ECO:0000256" key="1">
    <source>
        <dbReference type="SAM" id="Phobius"/>
    </source>
</evidence>
<dbReference type="InterPro" id="IPR010559">
    <property type="entry name" value="Sig_transdc_His_kin_internal"/>
</dbReference>
<dbReference type="EMBL" id="PYGC01000004">
    <property type="protein sequence ID" value="PSK83252.1"/>
    <property type="molecule type" value="Genomic_DNA"/>
</dbReference>
<dbReference type="PANTHER" id="PTHR34220:SF7">
    <property type="entry name" value="SENSOR HISTIDINE KINASE YPDA"/>
    <property type="match status" value="1"/>
</dbReference>
<gene>
    <name evidence="3" type="ORF">CLV93_104182</name>
</gene>
<sequence>MLLFETGTAMNIDKIKNIYRNRIVQHILFWCVSYYVLLNLFTPSGKIEKIDIIYTILFLVTIIPGIYVNLSILIPRYLSRNRYFVYGILLAMTILATAGFNLLFFDKWVSYLLPGYYFISYYEFFDIVKFVVVFVGITTLLKLSKGWFELSEAKHRLNQLQKEKVETELKALKGQINPHFLFNSLNSIYSLALSHSDKTPEIVLKLSDIMRYIIYEASVDRVALTKEIKYLEDYIELQKLRTDNRATVTFEMTGTPENIRIAPLLFFPLIENSFKHGIKGVTSQSFVHINLQMTEDHVTLTVENNKGVTDDVEKKEYKGIGLANVKKRLEMIYPVNHQLRITDGEETFKVELTINHAK</sequence>
<feature type="transmembrane region" description="Helical" evidence="1">
    <location>
        <begin position="116"/>
        <end position="141"/>
    </location>
</feature>
<dbReference type="AlphaFoldDB" id="A0A2P8CE97"/>
<dbReference type="Gene3D" id="3.30.565.10">
    <property type="entry name" value="Histidine kinase-like ATPase, C-terminal domain"/>
    <property type="match status" value="1"/>
</dbReference>
<keyword evidence="1" id="KW-0812">Transmembrane</keyword>
<name>A0A2P8CE97_9BACT</name>
<dbReference type="Pfam" id="PF06580">
    <property type="entry name" value="His_kinase"/>
    <property type="match status" value="1"/>
</dbReference>
<dbReference type="GO" id="GO:0016020">
    <property type="term" value="C:membrane"/>
    <property type="evidence" value="ECO:0007669"/>
    <property type="project" value="InterPro"/>
</dbReference>
<evidence type="ECO:0000313" key="3">
    <source>
        <dbReference type="EMBL" id="PSK83252.1"/>
    </source>
</evidence>
<dbReference type="InterPro" id="IPR050640">
    <property type="entry name" value="Bact_2-comp_sensor_kinase"/>
</dbReference>
<protein>
    <submittedName>
        <fullName evidence="3">GHKL domain-containing protein</fullName>
    </submittedName>
</protein>
<comment type="caution">
    <text evidence="3">The sequence shown here is derived from an EMBL/GenBank/DDBJ whole genome shotgun (WGS) entry which is preliminary data.</text>
</comment>
<accession>A0A2P8CE97</accession>